<protein>
    <submittedName>
        <fullName evidence="1">Uncharacterized protein</fullName>
    </submittedName>
</protein>
<sequence length="143" mass="15853">MVNLGAAISALARDVAFEYILGRSHNSLDSEDFDVAVLHAAEGAGPLWRITKHVGYVFPIVNTLPVDWMIKISDDSMKTFFAHMKATMKDTKDLMASASAPTLDNHVQRTMVHEILDSKLPPEDKSFQRVFEDVTSSLSNCLT</sequence>
<dbReference type="EMBL" id="JAPESX010000207">
    <property type="protein sequence ID" value="KAJ8122574.1"/>
    <property type="molecule type" value="Genomic_DNA"/>
</dbReference>
<reference evidence="1" key="1">
    <citation type="submission" date="2022-11" db="EMBL/GenBank/DDBJ databases">
        <title>Genome Sequence of Nemania bipapillata.</title>
        <authorList>
            <person name="Buettner E."/>
        </authorList>
    </citation>
    <scope>NUCLEOTIDE SEQUENCE</scope>
    <source>
        <strain evidence="1">CP14</strain>
    </source>
</reference>
<organism evidence="1 2">
    <name type="scientific">Nemania bipapillata</name>
    <dbReference type="NCBI Taxonomy" id="110536"/>
    <lineage>
        <taxon>Eukaryota</taxon>
        <taxon>Fungi</taxon>
        <taxon>Dikarya</taxon>
        <taxon>Ascomycota</taxon>
        <taxon>Pezizomycotina</taxon>
        <taxon>Sordariomycetes</taxon>
        <taxon>Xylariomycetidae</taxon>
        <taxon>Xylariales</taxon>
        <taxon>Xylariaceae</taxon>
        <taxon>Nemania</taxon>
    </lineage>
</organism>
<name>A0ACC2J5G5_9PEZI</name>
<comment type="caution">
    <text evidence="1">The sequence shown here is derived from an EMBL/GenBank/DDBJ whole genome shotgun (WGS) entry which is preliminary data.</text>
</comment>
<gene>
    <name evidence="1" type="ORF">ONZ43_g1262</name>
</gene>
<evidence type="ECO:0000313" key="1">
    <source>
        <dbReference type="EMBL" id="KAJ8122574.1"/>
    </source>
</evidence>
<accession>A0ACC2J5G5</accession>
<evidence type="ECO:0000313" key="2">
    <source>
        <dbReference type="Proteomes" id="UP001153334"/>
    </source>
</evidence>
<keyword evidence="2" id="KW-1185">Reference proteome</keyword>
<dbReference type="Proteomes" id="UP001153334">
    <property type="component" value="Unassembled WGS sequence"/>
</dbReference>
<proteinExistence type="predicted"/>